<keyword evidence="10 14" id="KW-0238">DNA-binding</keyword>
<dbReference type="EMBL" id="BK015443">
    <property type="protein sequence ID" value="DAE06859.1"/>
    <property type="molecule type" value="Genomic_DNA"/>
</dbReference>
<dbReference type="GO" id="GO:0016740">
    <property type="term" value="F:transferase activity"/>
    <property type="evidence" value="ECO:0007669"/>
    <property type="project" value="UniProtKB-KW"/>
</dbReference>
<name>A0A8S5PK59_9CAUD</name>
<evidence type="ECO:0000256" key="11">
    <source>
        <dbReference type="ARBA" id="ARBA00023172"/>
    </source>
</evidence>
<evidence type="ECO:0000256" key="14">
    <source>
        <dbReference type="PROSITE-ProRule" id="PRU01248"/>
    </source>
</evidence>
<keyword evidence="7" id="KW-0378">Hydrolase</keyword>
<dbReference type="Gene3D" id="1.10.443.10">
    <property type="entry name" value="Intergrase catalytic core"/>
    <property type="match status" value="1"/>
</dbReference>
<evidence type="ECO:0000256" key="7">
    <source>
        <dbReference type="ARBA" id="ARBA00022801"/>
    </source>
</evidence>
<evidence type="ECO:0000256" key="13">
    <source>
        <dbReference type="ARBA" id="ARBA00023306"/>
    </source>
</evidence>
<dbReference type="PANTHER" id="PTHR30349:SF77">
    <property type="entry name" value="TYROSINE RECOMBINASE XERC"/>
    <property type="match status" value="1"/>
</dbReference>
<keyword evidence="8" id="KW-0159">Chromosome partition</keyword>
<keyword evidence="5" id="KW-0132">Cell division</keyword>
<dbReference type="GO" id="GO:0003677">
    <property type="term" value="F:DNA binding"/>
    <property type="evidence" value="ECO:0007669"/>
    <property type="project" value="UniProtKB-UniRule"/>
</dbReference>
<evidence type="ECO:0000256" key="8">
    <source>
        <dbReference type="ARBA" id="ARBA00022829"/>
    </source>
</evidence>
<evidence type="ECO:0000256" key="6">
    <source>
        <dbReference type="ARBA" id="ARBA00022679"/>
    </source>
</evidence>
<dbReference type="NCBIfam" id="NF040815">
    <property type="entry name" value="recomb_XerA_Arch"/>
    <property type="match status" value="1"/>
</dbReference>
<dbReference type="InterPro" id="IPR002104">
    <property type="entry name" value="Integrase_catalytic"/>
</dbReference>
<dbReference type="InterPro" id="IPR050090">
    <property type="entry name" value="Tyrosine_recombinase_XerCD"/>
</dbReference>
<dbReference type="Pfam" id="PF13495">
    <property type="entry name" value="Phage_int_SAM_4"/>
    <property type="match status" value="1"/>
</dbReference>
<evidence type="ECO:0000259" key="16">
    <source>
        <dbReference type="PROSITE" id="PS51900"/>
    </source>
</evidence>
<evidence type="ECO:0000256" key="3">
    <source>
        <dbReference type="ARBA" id="ARBA00016082"/>
    </source>
</evidence>
<keyword evidence="13" id="KW-0131">Cell cycle</keyword>
<keyword evidence="4" id="KW-0963">Cytoplasm</keyword>
<organism evidence="17">
    <name type="scientific">Siphoviridae sp. ctL0q1</name>
    <dbReference type="NCBI Taxonomy" id="2825449"/>
    <lineage>
        <taxon>Viruses</taxon>
        <taxon>Duplodnaviria</taxon>
        <taxon>Heunggongvirae</taxon>
        <taxon>Uroviricota</taxon>
        <taxon>Caudoviricetes</taxon>
    </lineage>
</organism>
<keyword evidence="6" id="KW-0808">Transferase</keyword>
<evidence type="ECO:0000256" key="2">
    <source>
        <dbReference type="ARBA" id="ARBA00008857"/>
    </source>
</evidence>
<keyword evidence="11" id="KW-0233">DNA recombination</keyword>
<evidence type="ECO:0000313" key="17">
    <source>
        <dbReference type="EMBL" id="DAE06859.1"/>
    </source>
</evidence>
<comment type="similarity">
    <text evidence="2">Belongs to the 'phage' integrase family.</text>
</comment>
<dbReference type="GO" id="GO:0044826">
    <property type="term" value="P:viral genome integration into host DNA"/>
    <property type="evidence" value="ECO:0007669"/>
    <property type="project" value="UniProtKB-KW"/>
</dbReference>
<dbReference type="InterPro" id="IPR044068">
    <property type="entry name" value="CB"/>
</dbReference>
<keyword evidence="9" id="KW-0229">DNA integration</keyword>
<evidence type="ECO:0000256" key="1">
    <source>
        <dbReference type="ARBA" id="ARBA00004496"/>
    </source>
</evidence>
<evidence type="ECO:0000256" key="10">
    <source>
        <dbReference type="ARBA" id="ARBA00023125"/>
    </source>
</evidence>
<dbReference type="GO" id="GO:0006310">
    <property type="term" value="P:DNA recombination"/>
    <property type="evidence" value="ECO:0007669"/>
    <property type="project" value="UniProtKB-KW"/>
</dbReference>
<proteinExistence type="inferred from homology"/>
<dbReference type="InterPro" id="IPR013762">
    <property type="entry name" value="Integrase-like_cat_sf"/>
</dbReference>
<comment type="subcellular location">
    <subcellularLocation>
        <location evidence="1">Cytoplasm</location>
    </subcellularLocation>
</comment>
<dbReference type="InterPro" id="IPR011010">
    <property type="entry name" value="DNA_brk_join_enz"/>
</dbReference>
<accession>A0A8S5PK59</accession>
<feature type="domain" description="Tyr recombinase" evidence="15">
    <location>
        <begin position="153"/>
        <end position="328"/>
    </location>
</feature>
<dbReference type="Gene3D" id="1.10.150.130">
    <property type="match status" value="1"/>
</dbReference>
<dbReference type="GO" id="GO:0007059">
    <property type="term" value="P:chromosome segregation"/>
    <property type="evidence" value="ECO:0007669"/>
    <property type="project" value="UniProtKB-KW"/>
</dbReference>
<evidence type="ECO:0000256" key="12">
    <source>
        <dbReference type="ARBA" id="ARBA00023195"/>
    </source>
</evidence>
<dbReference type="GO" id="GO:0075713">
    <property type="term" value="P:establishment of integrated proviral latency"/>
    <property type="evidence" value="ECO:0007669"/>
    <property type="project" value="UniProtKB-KW"/>
</dbReference>
<evidence type="ECO:0000256" key="5">
    <source>
        <dbReference type="ARBA" id="ARBA00022618"/>
    </source>
</evidence>
<dbReference type="InterPro" id="IPR010998">
    <property type="entry name" value="Integrase_recombinase_N"/>
</dbReference>
<evidence type="ECO:0000256" key="4">
    <source>
        <dbReference type="ARBA" id="ARBA00022490"/>
    </source>
</evidence>
<reference evidence="17" key="1">
    <citation type="journal article" date="2021" name="Proc. Natl. Acad. Sci. U.S.A.">
        <title>A Catalog of Tens of Thousands of Viruses from Human Metagenomes Reveals Hidden Associations with Chronic Diseases.</title>
        <authorList>
            <person name="Tisza M.J."/>
            <person name="Buck C.B."/>
        </authorList>
    </citation>
    <scope>NUCLEOTIDE SEQUENCE</scope>
    <source>
        <strain evidence="17">CtL0q1</strain>
    </source>
</reference>
<dbReference type="PROSITE" id="PS51900">
    <property type="entry name" value="CB"/>
    <property type="match status" value="1"/>
</dbReference>
<protein>
    <recommendedName>
        <fullName evidence="3">Integrase</fullName>
    </recommendedName>
</protein>
<sequence>MEQEIIDGVLLDMMSEIDSEALSALKQTLRAHLSKYEIKERETSLVCLDNNGFNWLQKFGMYLTSAGRSPRTIEQYDGHIRRFLSYLCKNVEDITDNDIVDYIDKYRRVRKVSNGYLNDIRLAFRSFFKFLVNRKVIPSNPADAMDSIKEKKKVKKPFTPSEMVKIRESATEMGLREKAMVEFLYSTGIRVSELAALNKEDISWEDNEVIVLGKGNKERYVYLNASSTIYLREYLESRTDNEDALFVSKRVPFQRLKKAGIEDVCRKIGKNSGVENVHPHRFRRTVATELLNMGMPIEQVQDVLGHTKIETTRIYCSVNREQVKQNHKRFMSA</sequence>
<dbReference type="Pfam" id="PF00589">
    <property type="entry name" value="Phage_integrase"/>
    <property type="match status" value="1"/>
</dbReference>
<dbReference type="PANTHER" id="PTHR30349">
    <property type="entry name" value="PHAGE INTEGRASE-RELATED"/>
    <property type="match status" value="1"/>
</dbReference>
<evidence type="ECO:0000259" key="15">
    <source>
        <dbReference type="PROSITE" id="PS51898"/>
    </source>
</evidence>
<dbReference type="GO" id="GO:0051301">
    <property type="term" value="P:cell division"/>
    <property type="evidence" value="ECO:0007669"/>
    <property type="project" value="UniProtKB-KW"/>
</dbReference>
<keyword evidence="12" id="KW-1179">Viral genome integration</keyword>
<dbReference type="GO" id="GO:0015074">
    <property type="term" value="P:DNA integration"/>
    <property type="evidence" value="ECO:0007669"/>
    <property type="project" value="UniProtKB-KW"/>
</dbReference>
<feature type="domain" description="Core-binding (CB)" evidence="16">
    <location>
        <begin position="50"/>
        <end position="132"/>
    </location>
</feature>
<keyword evidence="12" id="KW-1160">Virus entry into host cell</keyword>
<dbReference type="InterPro" id="IPR004107">
    <property type="entry name" value="Integrase_SAM-like_N"/>
</dbReference>
<dbReference type="PROSITE" id="PS51898">
    <property type="entry name" value="TYR_RECOMBINASE"/>
    <property type="match status" value="1"/>
</dbReference>
<dbReference type="GO" id="GO:0016787">
    <property type="term" value="F:hydrolase activity"/>
    <property type="evidence" value="ECO:0007669"/>
    <property type="project" value="UniProtKB-KW"/>
</dbReference>
<dbReference type="SUPFAM" id="SSF56349">
    <property type="entry name" value="DNA breaking-rejoining enzymes"/>
    <property type="match status" value="1"/>
</dbReference>
<evidence type="ECO:0000256" key="9">
    <source>
        <dbReference type="ARBA" id="ARBA00022908"/>
    </source>
</evidence>